<dbReference type="OrthoDB" id="5544992at2759"/>
<accession>A0A371GVJ9</accession>
<dbReference type="Proteomes" id="UP000257109">
    <property type="component" value="Unassembled WGS sequence"/>
</dbReference>
<keyword evidence="2" id="KW-1185">Reference proteome</keyword>
<protein>
    <submittedName>
        <fullName evidence="1">Uncharacterized protein</fullName>
    </submittedName>
</protein>
<dbReference type="AlphaFoldDB" id="A0A371GVJ9"/>
<comment type="caution">
    <text evidence="1">The sequence shown here is derived from an EMBL/GenBank/DDBJ whole genome shotgun (WGS) entry which is preliminary data.</text>
</comment>
<organism evidence="1 2">
    <name type="scientific">Mucuna pruriens</name>
    <name type="common">Velvet bean</name>
    <name type="synonym">Dolichos pruriens</name>
    <dbReference type="NCBI Taxonomy" id="157652"/>
    <lineage>
        <taxon>Eukaryota</taxon>
        <taxon>Viridiplantae</taxon>
        <taxon>Streptophyta</taxon>
        <taxon>Embryophyta</taxon>
        <taxon>Tracheophyta</taxon>
        <taxon>Spermatophyta</taxon>
        <taxon>Magnoliopsida</taxon>
        <taxon>eudicotyledons</taxon>
        <taxon>Gunneridae</taxon>
        <taxon>Pentapetalae</taxon>
        <taxon>rosids</taxon>
        <taxon>fabids</taxon>
        <taxon>Fabales</taxon>
        <taxon>Fabaceae</taxon>
        <taxon>Papilionoideae</taxon>
        <taxon>50 kb inversion clade</taxon>
        <taxon>NPAAA clade</taxon>
        <taxon>indigoferoid/millettioid clade</taxon>
        <taxon>Phaseoleae</taxon>
        <taxon>Mucuna</taxon>
    </lineage>
</organism>
<sequence length="99" mass="11824">MLQPDVPYDHEALDSKKCFRTLFFRVKVQANFLKRLHNFFAKNEKAETSNLLAKLISMNRNYMFYSSVHEIWENLIEIYSMKKNSATCYDIESKIFNSK</sequence>
<dbReference type="EMBL" id="QJKJ01004336">
    <property type="protein sequence ID" value="RDX94577.1"/>
    <property type="molecule type" value="Genomic_DNA"/>
</dbReference>
<evidence type="ECO:0000313" key="2">
    <source>
        <dbReference type="Proteomes" id="UP000257109"/>
    </source>
</evidence>
<feature type="non-terminal residue" evidence="1">
    <location>
        <position position="1"/>
    </location>
</feature>
<evidence type="ECO:0000313" key="1">
    <source>
        <dbReference type="EMBL" id="RDX94577.1"/>
    </source>
</evidence>
<name>A0A371GVJ9_MUCPR</name>
<gene>
    <name evidence="1" type="ORF">CR513_23028</name>
</gene>
<proteinExistence type="predicted"/>
<reference evidence="1" key="1">
    <citation type="submission" date="2018-05" db="EMBL/GenBank/DDBJ databases">
        <title>Draft genome of Mucuna pruriens seed.</title>
        <authorList>
            <person name="Nnadi N.E."/>
            <person name="Vos R."/>
            <person name="Hasami M.H."/>
            <person name="Devisetty U.K."/>
            <person name="Aguiy J.C."/>
        </authorList>
    </citation>
    <scope>NUCLEOTIDE SEQUENCE [LARGE SCALE GENOMIC DNA]</scope>
    <source>
        <strain evidence="1">JCA_2017</strain>
    </source>
</reference>